<evidence type="ECO:0000256" key="7">
    <source>
        <dbReference type="SAM" id="SignalP"/>
    </source>
</evidence>
<evidence type="ECO:0000256" key="4">
    <source>
        <dbReference type="ARBA" id="ARBA00033763"/>
    </source>
</evidence>
<dbReference type="Pfam" id="PF05958">
    <property type="entry name" value="tRNA_U5-meth_tr"/>
    <property type="match status" value="1"/>
</dbReference>
<dbReference type="OrthoDB" id="10250660at2759"/>
<feature type="binding site" evidence="6">
    <location>
        <position position="339"/>
    </location>
    <ligand>
        <name>S-adenosyl-L-methionine</name>
        <dbReference type="ChEBI" id="CHEBI:59789"/>
    </ligand>
</feature>
<keyword evidence="3 6" id="KW-0949">S-adenosyl-L-methionine</keyword>
<comment type="caution">
    <text evidence="6">Lacks conserved residue(s) required for the propagation of feature annotation.</text>
</comment>
<dbReference type="SUPFAM" id="SSF53335">
    <property type="entry name" value="S-adenosyl-L-methionine-dependent methyltransferases"/>
    <property type="match status" value="1"/>
</dbReference>
<dbReference type="CDD" id="cd02440">
    <property type="entry name" value="AdoMet_MTases"/>
    <property type="match status" value="1"/>
</dbReference>
<feature type="chain" id="PRO_5022780792" description="tRNA (uracil(54)-C(5))-methyltransferase" evidence="7">
    <location>
        <begin position="19"/>
        <end position="466"/>
    </location>
</feature>
<dbReference type="EMBL" id="CABPRJ010001004">
    <property type="protein sequence ID" value="VVC34631.1"/>
    <property type="molecule type" value="Genomic_DNA"/>
</dbReference>
<dbReference type="Gene3D" id="3.40.50.150">
    <property type="entry name" value="Vaccinia Virus protein VP39"/>
    <property type="match status" value="1"/>
</dbReference>
<evidence type="ECO:0000256" key="2">
    <source>
        <dbReference type="ARBA" id="ARBA00022679"/>
    </source>
</evidence>
<dbReference type="GO" id="GO:0032259">
    <property type="term" value="P:methylation"/>
    <property type="evidence" value="ECO:0007669"/>
    <property type="project" value="UniProtKB-KW"/>
</dbReference>
<keyword evidence="9" id="KW-1185">Reference proteome</keyword>
<proteinExistence type="inferred from homology"/>
<dbReference type="GO" id="GO:0006396">
    <property type="term" value="P:RNA processing"/>
    <property type="evidence" value="ECO:0007669"/>
    <property type="project" value="InterPro"/>
</dbReference>
<dbReference type="EC" id="2.1.1.35" evidence="4"/>
<keyword evidence="7" id="KW-0732">Signal</keyword>
<feature type="signal peptide" evidence="7">
    <location>
        <begin position="1"/>
        <end position="18"/>
    </location>
</feature>
<feature type="active site" description="Nucleophile" evidence="6">
    <location>
        <position position="417"/>
    </location>
</feature>
<evidence type="ECO:0000256" key="1">
    <source>
        <dbReference type="ARBA" id="ARBA00022603"/>
    </source>
</evidence>
<organism evidence="8 9">
    <name type="scientific">Cinara cedri</name>
    <dbReference type="NCBI Taxonomy" id="506608"/>
    <lineage>
        <taxon>Eukaryota</taxon>
        <taxon>Metazoa</taxon>
        <taxon>Ecdysozoa</taxon>
        <taxon>Arthropoda</taxon>
        <taxon>Hexapoda</taxon>
        <taxon>Insecta</taxon>
        <taxon>Pterygota</taxon>
        <taxon>Neoptera</taxon>
        <taxon>Paraneoptera</taxon>
        <taxon>Hemiptera</taxon>
        <taxon>Sternorrhyncha</taxon>
        <taxon>Aphidomorpha</taxon>
        <taxon>Aphidoidea</taxon>
        <taxon>Aphididae</taxon>
        <taxon>Lachninae</taxon>
        <taxon>Cinara</taxon>
    </lineage>
</organism>
<keyword evidence="2 6" id="KW-0808">Transferase</keyword>
<dbReference type="InterPro" id="IPR045850">
    <property type="entry name" value="TRM2_met"/>
</dbReference>
<dbReference type="GO" id="GO:0003723">
    <property type="term" value="F:RNA binding"/>
    <property type="evidence" value="ECO:0007669"/>
    <property type="project" value="TreeGrafter"/>
</dbReference>
<reference evidence="8 9" key="1">
    <citation type="submission" date="2019-08" db="EMBL/GenBank/DDBJ databases">
        <authorList>
            <person name="Alioto T."/>
            <person name="Alioto T."/>
            <person name="Gomez Garrido J."/>
        </authorList>
    </citation>
    <scope>NUCLEOTIDE SEQUENCE [LARGE SCALE GENOMIC DNA]</scope>
</reference>
<dbReference type="GO" id="GO:0030697">
    <property type="term" value="F:tRNA (uracil(54)-C5)-methyltransferase activity, S-adenosyl methionine-dependent"/>
    <property type="evidence" value="ECO:0007669"/>
    <property type="project" value="UniProtKB-EC"/>
</dbReference>
<dbReference type="PANTHER" id="PTHR45904:SF1">
    <property type="entry name" value="TRNA (URACIL-5-)-METHYLTRANSFERASE HOMOLOG B"/>
    <property type="match status" value="1"/>
</dbReference>
<feature type="binding site" evidence="6">
    <location>
        <position position="389"/>
    </location>
    <ligand>
        <name>S-adenosyl-L-methionine</name>
        <dbReference type="ChEBI" id="CHEBI:59789"/>
    </ligand>
</feature>
<dbReference type="InterPro" id="IPR029063">
    <property type="entry name" value="SAM-dependent_MTases_sf"/>
</dbReference>
<accession>A0A5E4MVZ6</accession>
<evidence type="ECO:0000256" key="3">
    <source>
        <dbReference type="ARBA" id="ARBA00022691"/>
    </source>
</evidence>
<dbReference type="PANTHER" id="PTHR45904">
    <property type="entry name" value="TRNA (URACIL-5-)-METHYLTRANSFERASE"/>
    <property type="match status" value="1"/>
</dbReference>
<evidence type="ECO:0000313" key="8">
    <source>
        <dbReference type="EMBL" id="VVC34631.1"/>
    </source>
</evidence>
<evidence type="ECO:0000313" key="9">
    <source>
        <dbReference type="Proteomes" id="UP000325440"/>
    </source>
</evidence>
<dbReference type="Gene3D" id="2.40.50.1070">
    <property type="match status" value="1"/>
</dbReference>
<dbReference type="PROSITE" id="PS51687">
    <property type="entry name" value="SAM_MT_RNA_M5U"/>
    <property type="match status" value="1"/>
</dbReference>
<evidence type="ECO:0000256" key="6">
    <source>
        <dbReference type="PROSITE-ProRule" id="PRU01024"/>
    </source>
</evidence>
<protein>
    <recommendedName>
        <fullName evidence="4">tRNA (uracil(54)-C(5))-methyltransferase</fullName>
        <ecNumber evidence="4">2.1.1.35</ecNumber>
    </recommendedName>
</protein>
<dbReference type="InterPro" id="IPR010280">
    <property type="entry name" value="U5_MeTrfase_fam"/>
</dbReference>
<dbReference type="AlphaFoldDB" id="A0A5E4MVZ6"/>
<name>A0A5E4MVZ6_9HEMI</name>
<sequence length="466" mass="53406">MFFFIMVFLKMFSPYCLYNVNKSMKVKMFINIHCMKIRKKSTVLTDEIKDSTTQITYDNQFTILENSMTPLCHMPYDKQMIQKQYWTNTISKELRSRLHNAKTPIRLPKVLSISPAPQINEYRSKDEFNFRPGIDGNPKTLGFFIGDHSKRNIYCVPGTKLVNMKQSHKHIAQIFEIFVRKSKLPVSYDHLDGGFWRGIIVRSNLKGDIMAIVVANPRGYTNEIMLNEQCRFNDFLKNSNINIQSLYFHPSLHTRSTKDSTYILIDGDKYIYENLSGFNFRISPDSFFQINTLAAEVLYDELFKLLNPPKTSTLLDLCSGTGAISIIGSQRVQSCIGIESVAQAVNDAKETAKINNIHNCDFIEGNVEIILKHVLNELSMANDLCSVLNPGRAGVHTRVINAIRKNKLVNNLAYISCKADSPSTIKNFMDLIKDNKHSDPFSLEVIKPVDMFPHTNHCELIFLFKR</sequence>
<comment type="catalytic activity">
    <reaction evidence="5">
        <text>uridine(54) in tRNA + S-adenosyl-L-methionine = 5-methyluridine(54) in tRNA + S-adenosyl-L-homocysteine + H(+)</text>
        <dbReference type="Rhea" id="RHEA:42712"/>
        <dbReference type="Rhea" id="RHEA-COMP:10167"/>
        <dbReference type="Rhea" id="RHEA-COMP:10193"/>
        <dbReference type="ChEBI" id="CHEBI:15378"/>
        <dbReference type="ChEBI" id="CHEBI:57856"/>
        <dbReference type="ChEBI" id="CHEBI:59789"/>
        <dbReference type="ChEBI" id="CHEBI:65315"/>
        <dbReference type="ChEBI" id="CHEBI:74447"/>
        <dbReference type="EC" id="2.1.1.35"/>
    </reaction>
    <physiologicalReaction direction="left-to-right" evidence="5">
        <dbReference type="Rhea" id="RHEA:42713"/>
    </physiologicalReaction>
</comment>
<dbReference type="Proteomes" id="UP000325440">
    <property type="component" value="Unassembled WGS sequence"/>
</dbReference>
<keyword evidence="1 6" id="KW-0489">Methyltransferase</keyword>
<gene>
    <name evidence="8" type="ORF">CINCED_3A023039</name>
</gene>
<comment type="similarity">
    <text evidence="6">Belongs to the class I-like SAM-binding methyltransferase superfamily. RNA M5U methyltransferase family.</text>
</comment>
<evidence type="ECO:0000256" key="5">
    <source>
        <dbReference type="ARBA" id="ARBA00047278"/>
    </source>
</evidence>
<feature type="binding site" evidence="6">
    <location>
        <position position="289"/>
    </location>
    <ligand>
        <name>S-adenosyl-L-methionine</name>
        <dbReference type="ChEBI" id="CHEBI:59789"/>
    </ligand>
</feature>